<evidence type="ECO:0000256" key="2">
    <source>
        <dbReference type="SAM" id="Phobius"/>
    </source>
</evidence>
<dbReference type="Proteomes" id="UP000202536">
    <property type="component" value="Segment"/>
</dbReference>
<protein>
    <submittedName>
        <fullName evidence="3">Uncharacterized protein</fullName>
    </submittedName>
</protein>
<feature type="compositionally biased region" description="Basic residues" evidence="1">
    <location>
        <begin position="37"/>
        <end position="47"/>
    </location>
</feature>
<keyword evidence="2" id="KW-0812">Transmembrane</keyword>
<feature type="transmembrane region" description="Helical" evidence="2">
    <location>
        <begin position="6"/>
        <end position="24"/>
    </location>
</feature>
<keyword evidence="4" id="KW-1185">Reference proteome</keyword>
<feature type="region of interest" description="Disordered" evidence="1">
    <location>
        <begin position="37"/>
        <end position="57"/>
    </location>
</feature>
<keyword evidence="2" id="KW-0472">Membrane</keyword>
<reference evidence="3 4" key="1">
    <citation type="journal article" date="2015" name="Environ. Microbiol.">
        <title>Novel viral genomes identified from six metagenomes reveal wide distribution of archaeal viruses and high viral diversity in terrestrial hot springs.</title>
        <authorList>
            <person name="Gudbergsdottir S.R."/>
            <person name="Menzel P."/>
            <person name="Krogh A."/>
            <person name="Young M."/>
            <person name="Peng X."/>
        </authorList>
    </citation>
    <scope>NUCLEOTIDE SEQUENCE [LARGE SCALE GENOMIC DNA]</scope>
    <source>
        <strain evidence="3 4">ABV2</strain>
    </source>
</reference>
<dbReference type="EMBL" id="KP282673">
    <property type="protein sequence ID" value="ALG96795.1"/>
    <property type="molecule type" value="Genomic_DNA"/>
</dbReference>
<accession>A0A0N9NI53</accession>
<sequence length="57" mass="6630">MEVVYLILIVSGVVIGNELVIRILRSHSLSIHKMVNRNHKQKNKQNHKVITSNKERN</sequence>
<organism evidence="3 4">
    <name type="scientific">Acidianus bottle-shaped virus 2 strain ABV2</name>
    <dbReference type="NCBI Taxonomy" id="1732173"/>
    <lineage>
        <taxon>Viruses</taxon>
        <taxon>Viruses incertae sedis</taxon>
        <taxon>Ampullaviridae</taxon>
        <taxon>Bottigliavirus</taxon>
        <taxon>Bottigliavirus puteoliense</taxon>
        <taxon>Bottigliavirus ABV2</taxon>
    </lineage>
</organism>
<dbReference type="RefSeq" id="YP_009211317.1">
    <property type="nucleotide sequence ID" value="NC_028938.1"/>
</dbReference>
<evidence type="ECO:0000256" key="1">
    <source>
        <dbReference type="SAM" id="MobiDB-lite"/>
    </source>
</evidence>
<name>A0A0N9NI53_9VIRU</name>
<keyword evidence="2" id="KW-1133">Transmembrane helix</keyword>
<proteinExistence type="predicted"/>
<dbReference type="GeneID" id="26637885"/>
<dbReference type="KEGG" id="vg:26637885"/>
<evidence type="ECO:0000313" key="3">
    <source>
        <dbReference type="EMBL" id="ALG96795.1"/>
    </source>
</evidence>
<evidence type="ECO:0000313" key="4">
    <source>
        <dbReference type="Proteomes" id="UP000202536"/>
    </source>
</evidence>